<proteinExistence type="predicted"/>
<keyword evidence="2" id="KW-1185">Reference proteome</keyword>
<name>A0ABQ4G8K6_9ACTN</name>
<protein>
    <submittedName>
        <fullName evidence="1">Uncharacterized protein</fullName>
    </submittedName>
</protein>
<comment type="caution">
    <text evidence="1">The sequence shown here is derived from an EMBL/GenBank/DDBJ whole genome shotgun (WGS) entry which is preliminary data.</text>
</comment>
<evidence type="ECO:0000313" key="2">
    <source>
        <dbReference type="Proteomes" id="UP000603904"/>
    </source>
</evidence>
<gene>
    <name evidence="1" type="ORF">Mco01_64110</name>
</gene>
<dbReference type="Proteomes" id="UP000603904">
    <property type="component" value="Unassembled WGS sequence"/>
</dbReference>
<dbReference type="EMBL" id="BOOC01000039">
    <property type="protein sequence ID" value="GIH43411.1"/>
    <property type="molecule type" value="Genomic_DNA"/>
</dbReference>
<sequence>MRTLADMTAAHDYEEMHHLVDRLPPAGVRRLRLLVEADPELARFVEEGEGEDASRRLSFIGLGASGRSDVSERHDEILREGLDRLP</sequence>
<accession>A0ABQ4G8K6</accession>
<evidence type="ECO:0000313" key="1">
    <source>
        <dbReference type="EMBL" id="GIH43411.1"/>
    </source>
</evidence>
<reference evidence="1 2" key="1">
    <citation type="submission" date="2021-01" db="EMBL/GenBank/DDBJ databases">
        <title>Whole genome shotgun sequence of Microbispora corallina NBRC 16416.</title>
        <authorList>
            <person name="Komaki H."/>
            <person name="Tamura T."/>
        </authorList>
    </citation>
    <scope>NUCLEOTIDE SEQUENCE [LARGE SCALE GENOMIC DNA]</scope>
    <source>
        <strain evidence="1 2">NBRC 16416</strain>
    </source>
</reference>
<organism evidence="1 2">
    <name type="scientific">Microbispora corallina</name>
    <dbReference type="NCBI Taxonomy" id="83302"/>
    <lineage>
        <taxon>Bacteria</taxon>
        <taxon>Bacillati</taxon>
        <taxon>Actinomycetota</taxon>
        <taxon>Actinomycetes</taxon>
        <taxon>Streptosporangiales</taxon>
        <taxon>Streptosporangiaceae</taxon>
        <taxon>Microbispora</taxon>
    </lineage>
</organism>